<feature type="region of interest" description="Disordered" evidence="2">
    <location>
        <begin position="394"/>
        <end position="434"/>
    </location>
</feature>
<dbReference type="InterPro" id="IPR004252">
    <property type="entry name" value="Probable_transposase_24"/>
</dbReference>
<dbReference type="InterPro" id="IPR017956">
    <property type="entry name" value="AT_hook_DNA-bd_motif"/>
</dbReference>
<dbReference type="PANTHER" id="PTHR33499">
    <property type="entry name" value="OS12G0282400 PROTEIN-RELATED"/>
    <property type="match status" value="1"/>
</dbReference>
<feature type="region of interest" description="Disordered" evidence="2">
    <location>
        <begin position="271"/>
        <end position="335"/>
    </location>
</feature>
<dbReference type="SMART" id="SM00384">
    <property type="entry name" value="AT_hook"/>
    <property type="match status" value="5"/>
</dbReference>
<accession>A0AAV1BAS2</accession>
<feature type="region of interest" description="Disordered" evidence="2">
    <location>
        <begin position="69"/>
        <end position="88"/>
    </location>
</feature>
<evidence type="ECO:0000256" key="1">
    <source>
        <dbReference type="SAM" id="Coils"/>
    </source>
</evidence>
<feature type="compositionally biased region" description="Polar residues" evidence="2">
    <location>
        <begin position="463"/>
        <end position="480"/>
    </location>
</feature>
<dbReference type="GO" id="GO:0003677">
    <property type="term" value="F:DNA binding"/>
    <property type="evidence" value="ECO:0007669"/>
    <property type="project" value="InterPro"/>
</dbReference>
<feature type="compositionally biased region" description="Basic and acidic residues" evidence="2">
    <location>
        <begin position="394"/>
        <end position="403"/>
    </location>
</feature>
<reference evidence="3 4" key="1">
    <citation type="submission" date="2023-01" db="EMBL/GenBank/DDBJ databases">
        <authorList>
            <person name="Kreplak J."/>
        </authorList>
    </citation>
    <scope>NUCLEOTIDE SEQUENCE [LARGE SCALE GENOMIC DNA]</scope>
</reference>
<dbReference type="Proteomes" id="UP001157006">
    <property type="component" value="Chromosome 6"/>
</dbReference>
<dbReference type="AlphaFoldDB" id="A0AAV1BAS2"/>
<feature type="coiled-coil region" evidence="1">
    <location>
        <begin position="795"/>
        <end position="843"/>
    </location>
</feature>
<proteinExistence type="predicted"/>
<evidence type="ECO:0000256" key="2">
    <source>
        <dbReference type="SAM" id="MobiDB-lite"/>
    </source>
</evidence>
<feature type="compositionally biased region" description="Polar residues" evidence="2">
    <location>
        <begin position="287"/>
        <end position="310"/>
    </location>
</feature>
<keyword evidence="4" id="KW-1185">Reference proteome</keyword>
<keyword evidence="1" id="KW-0175">Coiled coil</keyword>
<organism evidence="3 4">
    <name type="scientific">Vicia faba</name>
    <name type="common">Broad bean</name>
    <name type="synonym">Faba vulgaris</name>
    <dbReference type="NCBI Taxonomy" id="3906"/>
    <lineage>
        <taxon>Eukaryota</taxon>
        <taxon>Viridiplantae</taxon>
        <taxon>Streptophyta</taxon>
        <taxon>Embryophyta</taxon>
        <taxon>Tracheophyta</taxon>
        <taxon>Spermatophyta</taxon>
        <taxon>Magnoliopsida</taxon>
        <taxon>eudicotyledons</taxon>
        <taxon>Gunneridae</taxon>
        <taxon>Pentapetalae</taxon>
        <taxon>rosids</taxon>
        <taxon>fabids</taxon>
        <taxon>Fabales</taxon>
        <taxon>Fabaceae</taxon>
        <taxon>Papilionoideae</taxon>
        <taxon>50 kb inversion clade</taxon>
        <taxon>NPAAA clade</taxon>
        <taxon>Hologalegina</taxon>
        <taxon>IRL clade</taxon>
        <taxon>Fabeae</taxon>
        <taxon>Vicia</taxon>
    </lineage>
</organism>
<feature type="coiled-coil region" evidence="1">
    <location>
        <begin position="879"/>
        <end position="906"/>
    </location>
</feature>
<evidence type="ECO:0000313" key="4">
    <source>
        <dbReference type="Proteomes" id="UP001157006"/>
    </source>
</evidence>
<gene>
    <name evidence="3" type="ORF">VFH_VI138920</name>
</gene>
<dbReference type="PANTHER" id="PTHR33499:SF43">
    <property type="entry name" value="TRANSPOSASE, PTTA_EN_SPM, PLANT"/>
    <property type="match status" value="1"/>
</dbReference>
<sequence>MIVSNAKVMRRNVLQLPREVIKKCLSGLVSLIALYDSDKALKTPFALTLTVIPQNHRIYRSPYRLPPLSPIGTMPKRKGRGLPKGSSLQKKVKSNANVETTVLDNASNQLEVDPEFVEEQEKGTHGFTLSYSPVPVDPGFVEEQETGTMFMRKGRGRPKRSSVQKKVKLNANAETTVFDNASNELEVDPGFVEEQETGTHGFTLSHSPVPVDPGFVEEQETGTMLKRNGRGRPKGSSLQTKVRQGANVESIVLDRPSNELEVYPEFVEEQETGTMTKGKGRGRPKGSSLQKKVKQSANVKTVVLNNPSNESEVDQEFSGEQKTEMPKNRGRGQPKRTIDLNYQKSVHINVSSSPINPSNTVETVHGCKESENPDLQIYVLDNPTNESEVAHGLVEEWERDLPKKRGPGRPKRSRGQNYRQGVPRNISSPIISSNMVQVHDCIESESEDMPNEKGQEQPRESRVQNCHRNSNGTVVYDNPSNVKEVSPVCEEGPEAVFNTPMQRGRGRGRPKGSMNQMNHPQNADARVRPKKIVRGVMLEMKRKLSPDGKLDVIIHPERLVAIGPGRKDFITDLSIILRKNARFNVNKWRQVPQSTRDTIVEKILNHWRLPDTDMVRKAIIDEAGRLYRNWRNRLHDYYLMFETKEEALKHVPEDVNGPDWKFLVDYFSSPSFEMISMKNKACRAKQRTLHTSGRKSFQAVSFDARDPATGTEPDLQTLWQITHKRANGEWIDEASKEINDKVTEQVGEMLLENSQDGVEIVEPEIIKTVFKAVVGKKSYMQGFEEGLRSSSSDRVKRLQGELDAQRMETANAKKECKEIRAKLVEVESQLAEERQKREESEVRLVDRQKDMQEINIQVQTAIQSALSQYCPPKTEAGISAEHNEKVAELEAQLHEAEDVITDIRAELARYRRFMFSDVSCRPGKDLIRMCS</sequence>
<feature type="region of interest" description="Disordered" evidence="2">
    <location>
        <begin position="446"/>
        <end position="480"/>
    </location>
</feature>
<feature type="compositionally biased region" description="Basic and acidic residues" evidence="2">
    <location>
        <begin position="450"/>
        <end position="462"/>
    </location>
</feature>
<dbReference type="PRINTS" id="PR00929">
    <property type="entry name" value="ATHOOK"/>
</dbReference>
<name>A0AAV1BAS2_VICFA</name>
<evidence type="ECO:0000313" key="3">
    <source>
        <dbReference type="EMBL" id="CAI8618768.1"/>
    </source>
</evidence>
<dbReference type="EMBL" id="OX451741">
    <property type="protein sequence ID" value="CAI8618768.1"/>
    <property type="molecule type" value="Genomic_DNA"/>
</dbReference>
<protein>
    <submittedName>
        <fullName evidence="3">Uncharacterized protein</fullName>
    </submittedName>
</protein>
<dbReference type="Pfam" id="PF03004">
    <property type="entry name" value="Transposase_24"/>
    <property type="match status" value="1"/>
</dbReference>
<feature type="compositionally biased region" description="Basic residues" evidence="2">
    <location>
        <begin position="404"/>
        <end position="414"/>
    </location>
</feature>
<feature type="region of interest" description="Disordered" evidence="2">
    <location>
        <begin position="497"/>
        <end position="525"/>
    </location>
</feature>